<evidence type="ECO:0000256" key="2">
    <source>
        <dbReference type="ARBA" id="ARBA00022723"/>
    </source>
</evidence>
<dbReference type="CDD" id="cd12148">
    <property type="entry name" value="fungal_TF_MHR"/>
    <property type="match status" value="1"/>
</dbReference>
<dbReference type="PROSITE" id="PS00463">
    <property type="entry name" value="ZN2_CY6_FUNGAL_1"/>
    <property type="match status" value="1"/>
</dbReference>
<dbReference type="GO" id="GO:0006351">
    <property type="term" value="P:DNA-templated transcription"/>
    <property type="evidence" value="ECO:0007669"/>
    <property type="project" value="InterPro"/>
</dbReference>
<dbReference type="EMBL" id="KB445798">
    <property type="protein sequence ID" value="EMD36510.1"/>
    <property type="molecule type" value="Genomic_DNA"/>
</dbReference>
<dbReference type="GO" id="GO:0000981">
    <property type="term" value="F:DNA-binding transcription factor activity, RNA polymerase II-specific"/>
    <property type="evidence" value="ECO:0007669"/>
    <property type="project" value="InterPro"/>
</dbReference>
<dbReference type="InterPro" id="IPR036864">
    <property type="entry name" value="Zn2-C6_fun-type_DNA-bd_sf"/>
</dbReference>
<dbReference type="GO" id="GO:0008270">
    <property type="term" value="F:zinc ion binding"/>
    <property type="evidence" value="ECO:0007669"/>
    <property type="project" value="InterPro"/>
</dbReference>
<organism evidence="7 8">
    <name type="scientific">Ceriporiopsis subvermispora (strain B)</name>
    <name type="common">White-rot fungus</name>
    <name type="synonym">Gelatoporia subvermispora</name>
    <dbReference type="NCBI Taxonomy" id="914234"/>
    <lineage>
        <taxon>Eukaryota</taxon>
        <taxon>Fungi</taxon>
        <taxon>Dikarya</taxon>
        <taxon>Basidiomycota</taxon>
        <taxon>Agaricomycotina</taxon>
        <taxon>Agaricomycetes</taxon>
        <taxon>Polyporales</taxon>
        <taxon>Gelatoporiaceae</taxon>
        <taxon>Gelatoporia</taxon>
    </lineage>
</organism>
<evidence type="ECO:0000256" key="1">
    <source>
        <dbReference type="ARBA" id="ARBA00004123"/>
    </source>
</evidence>
<dbReference type="PROSITE" id="PS50048">
    <property type="entry name" value="ZN2_CY6_FUNGAL_2"/>
    <property type="match status" value="1"/>
</dbReference>
<dbReference type="Pfam" id="PF00172">
    <property type="entry name" value="Zn_clus"/>
    <property type="match status" value="1"/>
</dbReference>
<protein>
    <recommendedName>
        <fullName evidence="6">Zn(2)-C6 fungal-type domain-containing protein</fullName>
    </recommendedName>
</protein>
<evidence type="ECO:0000256" key="4">
    <source>
        <dbReference type="ARBA" id="ARBA00023163"/>
    </source>
</evidence>
<dbReference type="InterPro" id="IPR050815">
    <property type="entry name" value="TF_fung"/>
</dbReference>
<dbReference type="GO" id="GO:0003677">
    <property type="term" value="F:DNA binding"/>
    <property type="evidence" value="ECO:0007669"/>
    <property type="project" value="InterPro"/>
</dbReference>
<dbReference type="InterPro" id="IPR001138">
    <property type="entry name" value="Zn2Cys6_DnaBD"/>
</dbReference>
<dbReference type="AlphaFoldDB" id="M2QWK3"/>
<dbReference type="Proteomes" id="UP000016930">
    <property type="component" value="Unassembled WGS sequence"/>
</dbReference>
<evidence type="ECO:0000313" key="7">
    <source>
        <dbReference type="EMBL" id="EMD36510.1"/>
    </source>
</evidence>
<evidence type="ECO:0000256" key="5">
    <source>
        <dbReference type="ARBA" id="ARBA00023242"/>
    </source>
</evidence>
<evidence type="ECO:0000313" key="8">
    <source>
        <dbReference type="Proteomes" id="UP000016930"/>
    </source>
</evidence>
<keyword evidence="8" id="KW-1185">Reference proteome</keyword>
<gene>
    <name evidence="7" type="ORF">CERSUDRAFT_95807</name>
</gene>
<name>M2QWK3_CERS8</name>
<dbReference type="PANTHER" id="PTHR47338:SF29">
    <property type="entry name" value="ZN(2)-C6 FUNGAL-TYPE DOMAIN-CONTAINING PROTEIN"/>
    <property type="match status" value="1"/>
</dbReference>
<evidence type="ECO:0000259" key="6">
    <source>
        <dbReference type="PROSITE" id="PS50048"/>
    </source>
</evidence>
<dbReference type="GO" id="GO:0005634">
    <property type="term" value="C:nucleus"/>
    <property type="evidence" value="ECO:0007669"/>
    <property type="project" value="UniProtKB-SubCell"/>
</dbReference>
<feature type="domain" description="Zn(2)-C6 fungal-type" evidence="6">
    <location>
        <begin position="21"/>
        <end position="53"/>
    </location>
</feature>
<sequence>MSSSAAHSPSGASTTLSRGAACLPCRRRKTRCDGHKPVCGQCIGRSSPADCEYTDGSHMTRSQMLEENIAILEARIRELEHPDETTPSVRLRNPHTAGVQNTAVTPQHRGGDTQALVDAFLRHASQVGFFLNRTRFLNLLTRAQGTRGPVLDALRSIILTWGSAMSASDRLRGQEATYLQDAIQRVSGSVFASNSLNFDQDVILMIQAEVLLATYFFSIGRPLEGRYHCAAAVTLVTSCRLNSVGINASQESSAALTISLADPLDAVEAGERINAFWVAYLLDKIWAVASNFDPAIPQDDVSSMSVDTPWPLTMTAYERGDVPPTIPGSHTIATFLAGGVPDSTVDGASGLALRAMAAALYERANHLVSRLESTAQPGEALLSEFLALDTLITRFMPRIGHGPNNSSLPDGTRDLLVTRTLACAARVELHLKFAEGTSASRQKCLAAAAAAVAALNGVNVEALGYIDPIMAILWFNISQVMLLELRRLQSGGRRNGQWDGIMNSLNGVLAAMSMFAPTCPLMQSKMLQIQQLMAGL</sequence>
<dbReference type="Gene3D" id="4.10.240.10">
    <property type="entry name" value="Zn(2)-C6 fungal-type DNA-binding domain"/>
    <property type="match status" value="1"/>
</dbReference>
<dbReference type="SMART" id="SM00066">
    <property type="entry name" value="GAL4"/>
    <property type="match status" value="1"/>
</dbReference>
<dbReference type="Pfam" id="PF04082">
    <property type="entry name" value="Fungal_trans"/>
    <property type="match status" value="1"/>
</dbReference>
<accession>M2QWK3</accession>
<comment type="subcellular location">
    <subcellularLocation>
        <location evidence="1">Nucleus</location>
    </subcellularLocation>
</comment>
<reference evidence="7 8" key="1">
    <citation type="journal article" date="2012" name="Proc. Natl. Acad. Sci. U.S.A.">
        <title>Comparative genomics of Ceriporiopsis subvermispora and Phanerochaete chrysosporium provide insight into selective ligninolysis.</title>
        <authorList>
            <person name="Fernandez-Fueyo E."/>
            <person name="Ruiz-Duenas F.J."/>
            <person name="Ferreira P."/>
            <person name="Floudas D."/>
            <person name="Hibbett D.S."/>
            <person name="Canessa P."/>
            <person name="Larrondo L.F."/>
            <person name="James T.Y."/>
            <person name="Seelenfreund D."/>
            <person name="Lobos S."/>
            <person name="Polanco R."/>
            <person name="Tello M."/>
            <person name="Honda Y."/>
            <person name="Watanabe T."/>
            <person name="Watanabe T."/>
            <person name="Ryu J.S."/>
            <person name="Kubicek C.P."/>
            <person name="Schmoll M."/>
            <person name="Gaskell J."/>
            <person name="Hammel K.E."/>
            <person name="St John F.J."/>
            <person name="Vanden Wymelenberg A."/>
            <person name="Sabat G."/>
            <person name="Splinter BonDurant S."/>
            <person name="Syed K."/>
            <person name="Yadav J.S."/>
            <person name="Doddapaneni H."/>
            <person name="Subramanian V."/>
            <person name="Lavin J.L."/>
            <person name="Oguiza J.A."/>
            <person name="Perez G."/>
            <person name="Pisabarro A.G."/>
            <person name="Ramirez L."/>
            <person name="Santoyo F."/>
            <person name="Master E."/>
            <person name="Coutinho P.M."/>
            <person name="Henrissat B."/>
            <person name="Lombard V."/>
            <person name="Magnuson J.K."/>
            <person name="Kuees U."/>
            <person name="Hori C."/>
            <person name="Igarashi K."/>
            <person name="Samejima M."/>
            <person name="Held B.W."/>
            <person name="Barry K.W."/>
            <person name="LaButti K.M."/>
            <person name="Lapidus A."/>
            <person name="Lindquist E.A."/>
            <person name="Lucas S.M."/>
            <person name="Riley R."/>
            <person name="Salamov A.A."/>
            <person name="Hoffmeister D."/>
            <person name="Schwenk D."/>
            <person name="Hadar Y."/>
            <person name="Yarden O."/>
            <person name="de Vries R.P."/>
            <person name="Wiebenga A."/>
            <person name="Stenlid J."/>
            <person name="Eastwood D."/>
            <person name="Grigoriev I.V."/>
            <person name="Berka R.M."/>
            <person name="Blanchette R.A."/>
            <person name="Kersten P."/>
            <person name="Martinez A.T."/>
            <person name="Vicuna R."/>
            <person name="Cullen D."/>
        </authorList>
    </citation>
    <scope>NUCLEOTIDE SEQUENCE [LARGE SCALE GENOMIC DNA]</scope>
    <source>
        <strain evidence="7 8">B</strain>
    </source>
</reference>
<proteinExistence type="predicted"/>
<dbReference type="InterPro" id="IPR007219">
    <property type="entry name" value="XnlR_reg_dom"/>
</dbReference>
<dbReference type="CDD" id="cd00067">
    <property type="entry name" value="GAL4"/>
    <property type="match status" value="1"/>
</dbReference>
<dbReference type="SUPFAM" id="SSF57701">
    <property type="entry name" value="Zn2/Cys6 DNA-binding domain"/>
    <property type="match status" value="1"/>
</dbReference>
<dbReference type="PANTHER" id="PTHR47338">
    <property type="entry name" value="ZN(II)2CYS6 TRANSCRIPTION FACTOR (EUROFUNG)-RELATED"/>
    <property type="match status" value="1"/>
</dbReference>
<dbReference type="OrthoDB" id="2309723at2759"/>
<keyword evidence="2" id="KW-0479">Metal-binding</keyword>
<dbReference type="STRING" id="914234.M2QWK3"/>
<keyword evidence="3" id="KW-0805">Transcription regulation</keyword>
<evidence type="ECO:0000256" key="3">
    <source>
        <dbReference type="ARBA" id="ARBA00023015"/>
    </source>
</evidence>
<keyword evidence="4" id="KW-0804">Transcription</keyword>
<keyword evidence="5" id="KW-0539">Nucleus</keyword>
<dbReference type="HOGENOM" id="CLU_022337_1_1_1"/>